<dbReference type="NCBIfam" id="NF009020">
    <property type="entry name" value="PRK12356.1"/>
    <property type="match status" value="1"/>
</dbReference>
<evidence type="ECO:0000256" key="6">
    <source>
        <dbReference type="SAM" id="MobiDB-lite"/>
    </source>
</evidence>
<evidence type="ECO:0000313" key="7">
    <source>
        <dbReference type="EMBL" id="AKF10844.1"/>
    </source>
</evidence>
<reference evidence="7 8" key="1">
    <citation type="submission" date="2015-03" db="EMBL/GenBank/DDBJ databases">
        <title>Genome assembly of Sandaracinus amylolyticus DSM 53668.</title>
        <authorList>
            <person name="Sharma G."/>
            <person name="Subramanian S."/>
        </authorList>
    </citation>
    <scope>NUCLEOTIDE SEQUENCE [LARGE SCALE GENOMIC DNA]</scope>
    <source>
        <strain evidence="7 8">DSM 53668</strain>
    </source>
</reference>
<dbReference type="STRING" id="927083.DB32_007993"/>
<feature type="binding site" evidence="5">
    <location>
        <position position="117"/>
    </location>
    <ligand>
        <name>substrate</name>
    </ligand>
</feature>
<dbReference type="NCBIfam" id="TIGR03814">
    <property type="entry name" value="Gln_ase"/>
    <property type="match status" value="1"/>
</dbReference>
<evidence type="ECO:0000256" key="5">
    <source>
        <dbReference type="HAMAP-Rule" id="MF_00313"/>
    </source>
</evidence>
<dbReference type="GO" id="GO:0006543">
    <property type="term" value="P:L-glutamine catabolic process"/>
    <property type="evidence" value="ECO:0007669"/>
    <property type="project" value="TreeGrafter"/>
</dbReference>
<dbReference type="PANTHER" id="PTHR12544:SF48">
    <property type="entry name" value="GLUTAMINASE 1"/>
    <property type="match status" value="1"/>
</dbReference>
<evidence type="ECO:0000256" key="2">
    <source>
        <dbReference type="ARBA" id="ARBA00012918"/>
    </source>
</evidence>
<dbReference type="InterPro" id="IPR015868">
    <property type="entry name" value="Glutaminase"/>
</dbReference>
<evidence type="ECO:0000313" key="8">
    <source>
        <dbReference type="Proteomes" id="UP000034883"/>
    </source>
</evidence>
<feature type="region of interest" description="Disordered" evidence="6">
    <location>
        <begin position="361"/>
        <end position="384"/>
    </location>
</feature>
<comment type="catalytic activity">
    <reaction evidence="4 5">
        <text>L-glutamine + H2O = L-glutamate + NH4(+)</text>
        <dbReference type="Rhea" id="RHEA:15889"/>
        <dbReference type="ChEBI" id="CHEBI:15377"/>
        <dbReference type="ChEBI" id="CHEBI:28938"/>
        <dbReference type="ChEBI" id="CHEBI:29985"/>
        <dbReference type="ChEBI" id="CHEBI:58359"/>
        <dbReference type="EC" id="3.5.1.2"/>
    </reaction>
</comment>
<dbReference type="AlphaFoldDB" id="A0A0F6SHQ3"/>
<dbReference type="PANTHER" id="PTHR12544">
    <property type="entry name" value="GLUTAMINASE"/>
    <property type="match status" value="1"/>
</dbReference>
<feature type="binding site" evidence="5">
    <location>
        <position position="168"/>
    </location>
    <ligand>
        <name>substrate</name>
    </ligand>
</feature>
<dbReference type="EC" id="3.5.1.2" evidence="2 5"/>
<name>A0A0F6SHQ3_9BACT</name>
<evidence type="ECO:0000256" key="3">
    <source>
        <dbReference type="ARBA" id="ARBA00022801"/>
    </source>
</evidence>
<evidence type="ECO:0000256" key="4">
    <source>
        <dbReference type="ARBA" id="ARBA00049534"/>
    </source>
</evidence>
<dbReference type="HAMAP" id="MF_00313">
    <property type="entry name" value="Glutaminase"/>
    <property type="match status" value="1"/>
</dbReference>
<keyword evidence="8" id="KW-1185">Reference proteome</keyword>
<sequence length="384" mass="40273">MTRRRVEGAPTWRGATESAPLLLLGMRPSGDSMPPAPTDLTDESLYVSTGHLPPPADVQRRVQAAFEHARVHTEGACSEVYPALARVSPELFGVSLAGIDGSLVSIGDARHPFTIMSVAKPFTFALLCEALGPAACRRLIGANATGMPFNSAAAIDFGDEGRTNPMVNSGALAAASHLPGESLEAKWAHLSEGLARFAGHPLALDEDVYASAMQTHHRNHGMAWLLHGLGRLGMHPTEATELYTRQSCVQVTAEDLALMGATLADGGVQPKTRERVVSVESCAYALAVMTTAGMYETSGDWLYEVGIPGKSGIAGGIVAVAPGKGALGSFSPLLDGAGNSIRGQLVARELSRSLGLSLFTSSPAEPPRAESRAMPPSSEWARGW</sequence>
<dbReference type="Pfam" id="PF04960">
    <property type="entry name" value="Glutaminase"/>
    <property type="match status" value="1"/>
</dbReference>
<proteinExistence type="inferred from homology"/>
<keyword evidence="5" id="KW-0007">Acetylation</keyword>
<comment type="similarity">
    <text evidence="1 5">Belongs to the glutaminase family.</text>
</comment>
<dbReference type="KEGG" id="samy:DB32_007993"/>
<gene>
    <name evidence="5" type="primary">glsA</name>
    <name evidence="7" type="ORF">DB32_007993</name>
</gene>
<dbReference type="Gene3D" id="3.40.710.10">
    <property type="entry name" value="DD-peptidase/beta-lactamase superfamily"/>
    <property type="match status" value="1"/>
</dbReference>
<dbReference type="Proteomes" id="UP000034883">
    <property type="component" value="Chromosome"/>
</dbReference>
<feature type="binding site" evidence="5">
    <location>
        <position position="243"/>
    </location>
    <ligand>
        <name>substrate</name>
    </ligand>
</feature>
<comment type="subunit">
    <text evidence="5">Homotetramer.</text>
</comment>
<evidence type="ECO:0000256" key="1">
    <source>
        <dbReference type="ARBA" id="ARBA00011076"/>
    </source>
</evidence>
<comment type="caution">
    <text evidence="5">Lacks conserved residue(s) required for the propagation of feature annotation.</text>
</comment>
<dbReference type="GO" id="GO:0006537">
    <property type="term" value="P:glutamate biosynthetic process"/>
    <property type="evidence" value="ECO:0007669"/>
    <property type="project" value="TreeGrafter"/>
</dbReference>
<dbReference type="SUPFAM" id="SSF56601">
    <property type="entry name" value="beta-lactamase/transpeptidase-like"/>
    <property type="match status" value="1"/>
</dbReference>
<feature type="binding site" evidence="5">
    <location>
        <position position="295"/>
    </location>
    <ligand>
        <name>substrate</name>
    </ligand>
</feature>
<organism evidence="7 8">
    <name type="scientific">Sandaracinus amylolyticus</name>
    <dbReference type="NCBI Taxonomy" id="927083"/>
    <lineage>
        <taxon>Bacteria</taxon>
        <taxon>Pseudomonadati</taxon>
        <taxon>Myxococcota</taxon>
        <taxon>Polyangia</taxon>
        <taxon>Polyangiales</taxon>
        <taxon>Sandaracinaceae</taxon>
        <taxon>Sandaracinus</taxon>
    </lineage>
</organism>
<protein>
    <recommendedName>
        <fullName evidence="2 5">Glutaminase</fullName>
        <ecNumber evidence="2 5">3.5.1.2</ecNumber>
    </recommendedName>
</protein>
<dbReference type="GO" id="GO:0004359">
    <property type="term" value="F:glutaminase activity"/>
    <property type="evidence" value="ECO:0007669"/>
    <property type="project" value="UniProtKB-UniRule"/>
</dbReference>
<accession>A0A0F6SHQ3</accession>
<keyword evidence="3 5" id="KW-0378">Hydrolase</keyword>
<dbReference type="EMBL" id="CP011125">
    <property type="protein sequence ID" value="AKF10844.1"/>
    <property type="molecule type" value="Genomic_DNA"/>
</dbReference>
<dbReference type="InterPro" id="IPR012338">
    <property type="entry name" value="Beta-lactam/transpept-like"/>
</dbReference>
<feature type="binding site" evidence="5">
    <location>
        <position position="219"/>
    </location>
    <ligand>
        <name>substrate</name>
    </ligand>
</feature>